<comment type="caution">
    <text evidence="11">The sequence shown here is derived from an EMBL/GenBank/DDBJ whole genome shotgun (WGS) entry which is preliminary data.</text>
</comment>
<evidence type="ECO:0000313" key="11">
    <source>
        <dbReference type="EMBL" id="MCP2332448.1"/>
    </source>
</evidence>
<dbReference type="PROSITE" id="PS00211">
    <property type="entry name" value="ABC_TRANSPORTER_1"/>
    <property type="match status" value="1"/>
</dbReference>
<dbReference type="SMART" id="SM00382">
    <property type="entry name" value="AAA"/>
    <property type="match status" value="1"/>
</dbReference>
<dbReference type="RefSeq" id="WP_035273264.1">
    <property type="nucleotide sequence ID" value="NZ_AUBJ02000001.1"/>
</dbReference>
<dbReference type="NCBIfam" id="TIGR01188">
    <property type="entry name" value="drrA"/>
    <property type="match status" value="1"/>
</dbReference>
<evidence type="ECO:0000256" key="5">
    <source>
        <dbReference type="ARBA" id="ARBA00022840"/>
    </source>
</evidence>
<dbReference type="EMBL" id="AUBJ02000001">
    <property type="protein sequence ID" value="MCP2332448.1"/>
    <property type="molecule type" value="Genomic_DNA"/>
</dbReference>
<gene>
    <name evidence="11" type="ORF">G443_002718</name>
</gene>
<dbReference type="InterPro" id="IPR003593">
    <property type="entry name" value="AAA+_ATPase"/>
</dbReference>
<dbReference type="PANTHER" id="PTHR42711">
    <property type="entry name" value="ABC TRANSPORTER ATP-BINDING PROTEIN"/>
    <property type="match status" value="1"/>
</dbReference>
<keyword evidence="6" id="KW-1278">Translocase</keyword>
<dbReference type="PANTHER" id="PTHR42711:SF19">
    <property type="entry name" value="DOXORUBICIN RESISTANCE ATP-BINDING PROTEIN DRRA"/>
    <property type="match status" value="1"/>
</dbReference>
<dbReference type="InterPro" id="IPR027417">
    <property type="entry name" value="P-loop_NTPase"/>
</dbReference>
<dbReference type="Gene3D" id="3.40.50.300">
    <property type="entry name" value="P-loop containing nucleotide triphosphate hydrolases"/>
    <property type="match status" value="1"/>
</dbReference>
<comment type="subcellular location">
    <subcellularLocation>
        <location evidence="1">Cell membrane</location>
        <topology evidence="1">Peripheral membrane protein</topology>
        <orientation evidence="1">Cytoplasmic side</orientation>
    </subcellularLocation>
</comment>
<accession>A0ABT1JIZ3</accession>
<evidence type="ECO:0000256" key="2">
    <source>
        <dbReference type="ARBA" id="ARBA00022448"/>
    </source>
</evidence>
<keyword evidence="12" id="KW-1185">Reference proteome</keyword>
<keyword evidence="8" id="KW-0046">Antibiotic resistance</keyword>
<comment type="similarity">
    <text evidence="9">Belongs to the ABC transporter superfamily. Drug exporter-1 (DrugE1) (TC 3.A.1.105) family.</text>
</comment>
<dbReference type="Pfam" id="PF13732">
    <property type="entry name" value="DrrA1-3_C"/>
    <property type="match status" value="1"/>
</dbReference>
<proteinExistence type="inferred from homology"/>
<evidence type="ECO:0000256" key="7">
    <source>
        <dbReference type="ARBA" id="ARBA00023136"/>
    </source>
</evidence>
<protein>
    <submittedName>
        <fullName evidence="11">ABC-2 type transport system ATP-binding protein</fullName>
    </submittedName>
</protein>
<evidence type="ECO:0000256" key="6">
    <source>
        <dbReference type="ARBA" id="ARBA00022967"/>
    </source>
</evidence>
<dbReference type="GO" id="GO:0005524">
    <property type="term" value="F:ATP binding"/>
    <property type="evidence" value="ECO:0007669"/>
    <property type="project" value="UniProtKB-KW"/>
</dbReference>
<name>A0ABT1JIZ3_ACTCY</name>
<organism evidence="11 12">
    <name type="scientific">Actinoalloteichus caeruleus DSM 43889</name>
    <dbReference type="NCBI Taxonomy" id="1120930"/>
    <lineage>
        <taxon>Bacteria</taxon>
        <taxon>Bacillati</taxon>
        <taxon>Actinomycetota</taxon>
        <taxon>Actinomycetes</taxon>
        <taxon>Pseudonocardiales</taxon>
        <taxon>Pseudonocardiaceae</taxon>
        <taxon>Actinoalloteichus</taxon>
        <taxon>Actinoalloteichus cyanogriseus</taxon>
    </lineage>
</organism>
<keyword evidence="7" id="KW-0472">Membrane</keyword>
<dbReference type="InterPro" id="IPR050763">
    <property type="entry name" value="ABC_transporter_ATP-binding"/>
</dbReference>
<evidence type="ECO:0000256" key="3">
    <source>
        <dbReference type="ARBA" id="ARBA00022475"/>
    </source>
</evidence>
<dbReference type="SUPFAM" id="SSF52540">
    <property type="entry name" value="P-loop containing nucleoside triphosphate hydrolases"/>
    <property type="match status" value="1"/>
</dbReference>
<evidence type="ECO:0000313" key="12">
    <source>
        <dbReference type="Proteomes" id="UP000791080"/>
    </source>
</evidence>
<feature type="domain" description="ABC transporter" evidence="10">
    <location>
        <begin position="8"/>
        <end position="238"/>
    </location>
</feature>
<evidence type="ECO:0000256" key="1">
    <source>
        <dbReference type="ARBA" id="ARBA00004413"/>
    </source>
</evidence>
<dbReference type="InterPro" id="IPR005894">
    <property type="entry name" value="DrrA"/>
</dbReference>
<dbReference type="InterPro" id="IPR003439">
    <property type="entry name" value="ABC_transporter-like_ATP-bd"/>
</dbReference>
<evidence type="ECO:0000259" key="10">
    <source>
        <dbReference type="PROSITE" id="PS50893"/>
    </source>
</evidence>
<keyword evidence="2" id="KW-0813">Transport</keyword>
<sequence>MTTTAFPIQASGLRRSLGSTQVLDGVDLRVPRGTLLALLGPNGAGKTTTVRILSTLLQPDSGTATVNGHDVVTEGAAVRRSIGLTGQYATLDDLLTGRENLVMMGRLRHLDRRAARRDAQNLLERFDLTEAADRPVRTYSGGMRRRLDLAASLLGGPPVLFLDEPTTGLDPRSRVSLWDTVRELLASGVTILLTTQYLEEADQLADRVALINGGRIAAEGTSDQLKRRIGTARLDLSFATEAERHHAARLLLPSEAARDTGETRLSVPVDGVDELGHLIGRLGHAGVRVADFEVSKPTLDDVFLSLTEDRASTGPAPVEARR</sequence>
<dbReference type="InterPro" id="IPR025302">
    <property type="entry name" value="DrrA1/2-like_C"/>
</dbReference>
<dbReference type="InterPro" id="IPR017871">
    <property type="entry name" value="ABC_transporter-like_CS"/>
</dbReference>
<dbReference type="Pfam" id="PF00005">
    <property type="entry name" value="ABC_tran"/>
    <property type="match status" value="1"/>
</dbReference>
<evidence type="ECO:0000256" key="8">
    <source>
        <dbReference type="ARBA" id="ARBA00023251"/>
    </source>
</evidence>
<evidence type="ECO:0000256" key="4">
    <source>
        <dbReference type="ARBA" id="ARBA00022741"/>
    </source>
</evidence>
<keyword evidence="4" id="KW-0547">Nucleotide-binding</keyword>
<keyword evidence="5 11" id="KW-0067">ATP-binding</keyword>
<reference evidence="11 12" key="1">
    <citation type="submission" date="2022-06" db="EMBL/GenBank/DDBJ databases">
        <title>Genomic Encyclopedia of Type Strains, Phase I: the one thousand microbial genomes (KMG-I) project.</title>
        <authorList>
            <person name="Kyrpides N."/>
        </authorList>
    </citation>
    <scope>NUCLEOTIDE SEQUENCE [LARGE SCALE GENOMIC DNA]</scope>
    <source>
        <strain evidence="11 12">DSM 43889</strain>
    </source>
</reference>
<dbReference type="PROSITE" id="PS50893">
    <property type="entry name" value="ABC_TRANSPORTER_2"/>
    <property type="match status" value="1"/>
</dbReference>
<dbReference type="Proteomes" id="UP000791080">
    <property type="component" value="Unassembled WGS sequence"/>
</dbReference>
<keyword evidence="3" id="KW-1003">Cell membrane</keyword>
<evidence type="ECO:0000256" key="9">
    <source>
        <dbReference type="ARBA" id="ARBA00049985"/>
    </source>
</evidence>